<comment type="similarity">
    <text evidence="2">Belongs to the PilY1 family.</text>
</comment>
<feature type="signal peptide" evidence="7">
    <location>
        <begin position="1"/>
        <end position="17"/>
    </location>
</feature>
<evidence type="ECO:0000256" key="4">
    <source>
        <dbReference type="ARBA" id="ARBA00022723"/>
    </source>
</evidence>
<dbReference type="InterPro" id="IPR011047">
    <property type="entry name" value="Quinoprotein_ADH-like_sf"/>
</dbReference>
<dbReference type="Pfam" id="PF07691">
    <property type="entry name" value="PA14"/>
    <property type="match status" value="1"/>
</dbReference>
<reference evidence="10 11" key="1">
    <citation type="submission" date="2018-10" db="EMBL/GenBank/DDBJ databases">
        <title>Draft genome of Cortibacter populi DSM10536.</title>
        <authorList>
            <person name="Bernier A.-M."/>
            <person name="Bernard K."/>
        </authorList>
    </citation>
    <scope>NUCLEOTIDE SEQUENCE [LARGE SCALE GENOMIC DNA]</scope>
    <source>
        <strain evidence="10 11">DSM 105136</strain>
    </source>
</reference>
<dbReference type="Pfam" id="PF05567">
    <property type="entry name" value="T4P_PilY1"/>
    <property type="match status" value="1"/>
</dbReference>
<dbReference type="PROSITE" id="PS51820">
    <property type="entry name" value="PA14"/>
    <property type="match status" value="1"/>
</dbReference>
<keyword evidence="3" id="KW-1029">Fimbrium biogenesis</keyword>
<keyword evidence="6" id="KW-0281">Fimbrium</keyword>
<dbReference type="EMBL" id="RDQO01000001">
    <property type="protein sequence ID" value="RMX07994.1"/>
    <property type="molecule type" value="Genomic_DNA"/>
</dbReference>
<evidence type="ECO:0000256" key="6">
    <source>
        <dbReference type="ARBA" id="ARBA00023263"/>
    </source>
</evidence>
<dbReference type="PROSITE" id="PS50222">
    <property type="entry name" value="EF_HAND_2"/>
    <property type="match status" value="1"/>
</dbReference>
<feature type="chain" id="PRO_5018028772" evidence="7">
    <location>
        <begin position="18"/>
        <end position="1632"/>
    </location>
</feature>
<feature type="domain" description="EF-hand" evidence="8">
    <location>
        <begin position="1567"/>
        <end position="1591"/>
    </location>
</feature>
<dbReference type="PROSITE" id="PS00018">
    <property type="entry name" value="EF_HAND_1"/>
    <property type="match status" value="1"/>
</dbReference>
<evidence type="ECO:0000256" key="5">
    <source>
        <dbReference type="ARBA" id="ARBA00022837"/>
    </source>
</evidence>
<keyword evidence="7" id="KW-0732">Signal</keyword>
<evidence type="ECO:0000259" key="9">
    <source>
        <dbReference type="PROSITE" id="PS51820"/>
    </source>
</evidence>
<accession>A0A3M6QYA6</accession>
<evidence type="ECO:0000313" key="10">
    <source>
        <dbReference type="EMBL" id="RMX07994.1"/>
    </source>
</evidence>
<dbReference type="GO" id="GO:0009289">
    <property type="term" value="C:pilus"/>
    <property type="evidence" value="ECO:0007669"/>
    <property type="project" value="UniProtKB-SubCell"/>
</dbReference>
<dbReference type="InterPro" id="IPR011658">
    <property type="entry name" value="PA14_dom"/>
</dbReference>
<comment type="caution">
    <text evidence="10">The sequence shown here is derived from an EMBL/GenBank/DDBJ whole genome shotgun (WGS) entry which is preliminary data.</text>
</comment>
<protein>
    <submittedName>
        <fullName evidence="10">Fimbrial assembly protein</fullName>
    </submittedName>
</protein>
<dbReference type="InterPro" id="IPR008707">
    <property type="entry name" value="B-propeller_PilY1"/>
</dbReference>
<sequence>MFAAGLMGSIALGSVHAATTDSALAQTPLFINESFPPLNMLVLGRDHKLYYEAYNDASDLDGDGVLDVGYKPDQIDYYGYFNNNVCYTYTTAGEFYPNSAAGGTNKKQCSDAWSGDFLNYLATSRMDAIRRVLYGGYRFTDSTSKTVLQAAYIPRDAHTWGKEYDPLRDDYDISKYAPLPKPNSGSRHLFAVTTLQQDGIPVLRVLNDTSRWRIWDWVSKEAPVGQDSCMGGNSCVDTSNNTSWSAVPNTILKDLVITTWKKGSNQHAYNTSEMNNLFSNIPNKSQCGSSSTLLSSIKTNTASDNNPFSGSNGCTQENYITKITGKIYIADAGTYRFGVDGDDSVDVTINGTTIGRYGYNSSNTSQLDTNSKSINFSQSGWYDVTFRHIEETGGDSWGLYWKLTTRESKIVNHNLRVVACPANTEELREDTCKKYPNDGNAIYKPTGLLHDFGENEKMYFGLLTGSYSKNIAGGALRRNMDSFKNEVDPVTGIYKTNVDGIVANIDRLKIIDYSYSSNEYSSSCTYSSNTMGPISRSGYNASNCTMWGNPVAEMMFEAVRYFAGAEKANTQYGDGSKDRQINLAHPDWKSPYEPLSDGGGGYQYCARPVMTVISDINPSYDYKLPGSEFVRSDEKVSAEAARLTAFNVSTETRAIGGAEGITGRDYFIGQSTQSNADSLPTVKKIDDLSNARGLSPEEPSKQGTYFSAGVARFAANNKIAGNEEGLNPIMTYAVAIASPLPQIRFPVENGNYVTISPFAKSVGGGYGISSTSEFQPTNQIVDYYVSAMANTGNADADPSINEGRPYAQFRINYEDVEQGADHDMDAIVLYTIWLDADKKVRIKLTSEYAAGGIIQHMGYVISGTTADGVYLEVRDVDTAEGSDVAYKLNTPPGRPSGWCTSTGSTGCRPLPLETERAFTPSTGNSGAGFLKDPLWYAAKYGMPDRDPASVVGDPDNYFLVTNATTLKDQLTKAFNDIVQRTSSVTAVSVDVPRATVLSDTTYVYRTDFKAEGWSGDFLKEKQEYVTAEGSTSATLTRTSIWSAAQKLAAKGADNRAIYFAGRTAAGASTLAPFNWSTINSSAYASYRNILNVDGQGSERVAFLRGKSSSLRERRKLDNGKENVLGDIVNSSPLRIKGPAYQTAGANKLDGTDKYGTYAATLASRDEVIYIGANDGMLHAFRASDGEELFAFIPSTLMSKLNVLSAADYGEPEGTPHRYYVDGTPVSTDVYFNDQWHKVLIGSLGAGGRQIFALDITNPADPQLLWEFGEDNDSDMGYSLPEPTIARLNDPEGGKGKWVVLLPNGYQGGNSSTGKASLFVLDIQNGSVLHKFTMNGANSGESLDVIGNGLSSLTAVDLNGDAKVDMAYAGDLLGNVWRFDLRSATTSQWSVQRFFTARDTDGHRQPITAAPTVLSHSTGVGDLVVVATGRFLTDNDKRETQAQSIYGVWDQFATANAADTNANNVPTADKGRSALQIQTFEQFSSQDGAFKLSKNNVEWRDSDGTPQKWGWYADFPRDGERQIYSMILYGKSLVFTTLLPRENPCEAGLSGTTYGIDPLTGGATTYPVFDVNGDGVIDDQDLIDGYVVSGLDTAGGKTPIADGRVWTPDGDNRRVASGVQSGRQNWRVLPPQN</sequence>
<dbReference type="Proteomes" id="UP000278006">
    <property type="component" value="Unassembled WGS sequence"/>
</dbReference>
<proteinExistence type="inferred from homology"/>
<evidence type="ECO:0000256" key="7">
    <source>
        <dbReference type="SAM" id="SignalP"/>
    </source>
</evidence>
<evidence type="ECO:0000313" key="11">
    <source>
        <dbReference type="Proteomes" id="UP000278006"/>
    </source>
</evidence>
<feature type="domain" description="PA14" evidence="9">
    <location>
        <begin position="259"/>
        <end position="415"/>
    </location>
</feature>
<dbReference type="InterPro" id="IPR037524">
    <property type="entry name" value="PA14/GLEYA"/>
</dbReference>
<dbReference type="GO" id="GO:0005509">
    <property type="term" value="F:calcium ion binding"/>
    <property type="evidence" value="ECO:0007669"/>
    <property type="project" value="InterPro"/>
</dbReference>
<dbReference type="SUPFAM" id="SSF56988">
    <property type="entry name" value="Anthrax protective antigen"/>
    <property type="match status" value="1"/>
</dbReference>
<dbReference type="Gene3D" id="3.90.182.10">
    <property type="entry name" value="Toxin - Anthrax Protective Antigen,domain 1"/>
    <property type="match status" value="1"/>
</dbReference>
<evidence type="ECO:0000256" key="1">
    <source>
        <dbReference type="ARBA" id="ARBA00004561"/>
    </source>
</evidence>
<comment type="subcellular location">
    <subcellularLocation>
        <location evidence="1">Fimbrium</location>
    </subcellularLocation>
</comment>
<dbReference type="SUPFAM" id="SSF50998">
    <property type="entry name" value="Quinoprotein alcohol dehydrogenase-like"/>
    <property type="match status" value="1"/>
</dbReference>
<dbReference type="Gene3D" id="2.130.10.10">
    <property type="entry name" value="YVTN repeat-like/Quinoprotein amine dehydrogenase"/>
    <property type="match status" value="1"/>
</dbReference>
<keyword evidence="5" id="KW-0106">Calcium</keyword>
<organism evidence="10 11">
    <name type="scientific">Corticibacter populi</name>
    <dbReference type="NCBI Taxonomy" id="1550736"/>
    <lineage>
        <taxon>Bacteria</taxon>
        <taxon>Pseudomonadati</taxon>
        <taxon>Pseudomonadota</taxon>
        <taxon>Betaproteobacteria</taxon>
        <taxon>Burkholderiales</taxon>
        <taxon>Comamonadaceae</taxon>
        <taxon>Corticibacter</taxon>
    </lineage>
</organism>
<dbReference type="InterPro" id="IPR002048">
    <property type="entry name" value="EF_hand_dom"/>
</dbReference>
<evidence type="ECO:0000259" key="8">
    <source>
        <dbReference type="PROSITE" id="PS50222"/>
    </source>
</evidence>
<keyword evidence="11" id="KW-1185">Reference proteome</keyword>
<keyword evidence="4" id="KW-0479">Metal-binding</keyword>
<gene>
    <name evidence="10" type="ORF">D8I35_02385</name>
</gene>
<evidence type="ECO:0000256" key="3">
    <source>
        <dbReference type="ARBA" id="ARBA00022558"/>
    </source>
</evidence>
<name>A0A3M6QYA6_9BURK</name>
<dbReference type="InterPro" id="IPR018247">
    <property type="entry name" value="EF_Hand_1_Ca_BS"/>
</dbReference>
<dbReference type="InterPro" id="IPR015943">
    <property type="entry name" value="WD40/YVTN_repeat-like_dom_sf"/>
</dbReference>
<evidence type="ECO:0000256" key="2">
    <source>
        <dbReference type="ARBA" id="ARBA00008387"/>
    </source>
</evidence>